<evidence type="ECO:0000256" key="1">
    <source>
        <dbReference type="SAM" id="Phobius"/>
    </source>
</evidence>
<evidence type="ECO:0000313" key="2">
    <source>
        <dbReference type="EMBL" id="HIZ37872.1"/>
    </source>
</evidence>
<proteinExistence type="predicted"/>
<dbReference type="AlphaFoldDB" id="A0A9D2EI08"/>
<dbReference type="EMBL" id="DXBY01000326">
    <property type="protein sequence ID" value="HIZ37872.1"/>
    <property type="molecule type" value="Genomic_DNA"/>
</dbReference>
<reference evidence="2" key="2">
    <citation type="submission" date="2021-04" db="EMBL/GenBank/DDBJ databases">
        <authorList>
            <person name="Gilroy R."/>
        </authorList>
    </citation>
    <scope>NUCLEOTIDE SEQUENCE</scope>
    <source>
        <strain evidence="2">ChiGjej4B4-7305</strain>
    </source>
</reference>
<reference evidence="2" key="1">
    <citation type="journal article" date="2021" name="PeerJ">
        <title>Extensive microbial diversity within the chicken gut microbiome revealed by metagenomics and culture.</title>
        <authorList>
            <person name="Gilroy R."/>
            <person name="Ravi A."/>
            <person name="Getino M."/>
            <person name="Pursley I."/>
            <person name="Horton D.L."/>
            <person name="Alikhan N.F."/>
            <person name="Baker D."/>
            <person name="Gharbi K."/>
            <person name="Hall N."/>
            <person name="Watson M."/>
            <person name="Adriaenssens E.M."/>
            <person name="Foster-Nyarko E."/>
            <person name="Jarju S."/>
            <person name="Secka A."/>
            <person name="Antonio M."/>
            <person name="Oren A."/>
            <person name="Chaudhuri R.R."/>
            <person name="La Ragione R."/>
            <person name="Hildebrand F."/>
            <person name="Pallen M.J."/>
        </authorList>
    </citation>
    <scope>NUCLEOTIDE SEQUENCE</scope>
    <source>
        <strain evidence="2">ChiGjej4B4-7305</strain>
    </source>
</reference>
<organism evidence="2 3">
    <name type="scientific">Candidatus Ruania gallistercoris</name>
    <dbReference type="NCBI Taxonomy" id="2838746"/>
    <lineage>
        <taxon>Bacteria</taxon>
        <taxon>Bacillati</taxon>
        <taxon>Actinomycetota</taxon>
        <taxon>Actinomycetes</taxon>
        <taxon>Micrococcales</taxon>
        <taxon>Ruaniaceae</taxon>
        <taxon>Ruania</taxon>
    </lineage>
</organism>
<name>A0A9D2EI08_9MICO</name>
<evidence type="ECO:0008006" key="4">
    <source>
        <dbReference type="Google" id="ProtNLM"/>
    </source>
</evidence>
<protein>
    <recommendedName>
        <fullName evidence="4">MFS transporter</fullName>
    </recommendedName>
</protein>
<gene>
    <name evidence="2" type="ORF">H9815_19010</name>
</gene>
<dbReference type="Proteomes" id="UP000824037">
    <property type="component" value="Unassembled WGS sequence"/>
</dbReference>
<keyword evidence="1" id="KW-0812">Transmembrane</keyword>
<sequence length="60" mass="6529">MAHTPPATATQLPLRSFLGYGAGDMANNLTFRLVITFLALYYTDVLVVRESTGPRPHGAH</sequence>
<evidence type="ECO:0000313" key="3">
    <source>
        <dbReference type="Proteomes" id="UP000824037"/>
    </source>
</evidence>
<keyword evidence="1" id="KW-0472">Membrane</keyword>
<feature type="transmembrane region" description="Helical" evidence="1">
    <location>
        <begin position="29"/>
        <end position="48"/>
    </location>
</feature>
<accession>A0A9D2EI08</accession>
<keyword evidence="1" id="KW-1133">Transmembrane helix</keyword>
<comment type="caution">
    <text evidence="2">The sequence shown here is derived from an EMBL/GenBank/DDBJ whole genome shotgun (WGS) entry which is preliminary data.</text>
</comment>